<proteinExistence type="predicted"/>
<dbReference type="Proteomes" id="UP000005475">
    <property type="component" value="Unassembled WGS sequence"/>
</dbReference>
<dbReference type="EMBL" id="AAXF02000049">
    <property type="protein sequence ID" value="EDO11658.1"/>
    <property type="molecule type" value="Genomic_DNA"/>
</dbReference>
<sequence>MLFTIYGDLREIHTYREKTLIAEKSANMKNCIFYLSCSSSFEPFPCTS</sequence>
<protein>
    <submittedName>
        <fullName evidence="1">Uncharacterized protein</fullName>
    </submittedName>
</protein>
<reference evidence="1 2" key="1">
    <citation type="submission" date="2007-03" db="EMBL/GenBank/DDBJ databases">
        <authorList>
            <person name="Fulton L."/>
            <person name="Clifton S."/>
            <person name="Fulton B."/>
            <person name="Xu J."/>
            <person name="Minx P."/>
            <person name="Pepin K.H."/>
            <person name="Johnson M."/>
            <person name="Thiruvilangam P."/>
            <person name="Bhonagiri V."/>
            <person name="Nash W.E."/>
            <person name="Mardis E.R."/>
            <person name="Wilson R.K."/>
        </authorList>
    </citation>
    <scope>NUCLEOTIDE SEQUENCE [LARGE SCALE GENOMIC DNA]</scope>
    <source>
        <strain evidence="2">ATCC 8483 / DSM 1896 / JCM 5824 / BCRC 10623 / CCUG 4943 / NCTC 11153</strain>
    </source>
</reference>
<gene>
    <name evidence="1" type="ORF">BACOVA_02868</name>
</gene>
<comment type="caution">
    <text evidence="1">The sequence shown here is derived from an EMBL/GenBank/DDBJ whole genome shotgun (WGS) entry which is preliminary data.</text>
</comment>
<name>A0AAN3D9F7_BACO1</name>
<evidence type="ECO:0000313" key="1">
    <source>
        <dbReference type="EMBL" id="EDO11658.1"/>
    </source>
</evidence>
<accession>A0AAN3D9F7</accession>
<organism evidence="1 2">
    <name type="scientific">Bacteroides ovatus (strain ATCC 8483 / DSM 1896 / JCM 5824 / BCRC 10623 / CCUG 4943 / NCTC 11153)</name>
    <dbReference type="NCBI Taxonomy" id="411476"/>
    <lineage>
        <taxon>Bacteria</taxon>
        <taxon>Pseudomonadati</taxon>
        <taxon>Bacteroidota</taxon>
        <taxon>Bacteroidia</taxon>
        <taxon>Bacteroidales</taxon>
        <taxon>Bacteroidaceae</taxon>
        <taxon>Bacteroides</taxon>
    </lineage>
</organism>
<reference evidence="2" key="2">
    <citation type="submission" date="2007-04" db="EMBL/GenBank/DDBJ databases">
        <title>Draft genome sequence of Bacteroides ovatus (ATCC 8483).</title>
        <authorList>
            <person name="Sudarsanam P."/>
            <person name="Ley R."/>
            <person name="Guruge J."/>
            <person name="Turnbaugh P.J."/>
            <person name="Mahowald M."/>
            <person name="Liep D."/>
            <person name="Gordon J."/>
        </authorList>
    </citation>
    <scope>NUCLEOTIDE SEQUENCE [LARGE SCALE GENOMIC DNA]</scope>
    <source>
        <strain evidence="2">ATCC 8483 / DSM 1896 / JCM 5824 / BCRC 10623 / CCUG 4943 / NCTC 11153</strain>
    </source>
</reference>
<dbReference type="AlphaFoldDB" id="A0AAN3D9F7"/>
<evidence type="ECO:0000313" key="2">
    <source>
        <dbReference type="Proteomes" id="UP000005475"/>
    </source>
</evidence>